<dbReference type="Proteomes" id="UP001201240">
    <property type="component" value="Unassembled WGS sequence"/>
</dbReference>
<evidence type="ECO:0000313" key="6">
    <source>
        <dbReference type="Proteomes" id="UP000318231"/>
    </source>
</evidence>
<evidence type="ECO:0000313" key="4">
    <source>
        <dbReference type="EMBL" id="RCJ00602.1"/>
    </source>
</evidence>
<keyword evidence="1" id="KW-1133">Transmembrane helix</keyword>
<reference evidence="4 5" key="1">
    <citation type="submission" date="2018-07" db="EMBL/GenBank/DDBJ databases">
        <title>Ureaplasma urealyticum 1000 the multidrug-resistant clinical isolate obtained from scrapings of the urogenital tract of a woman with inflammatory diseases of the reproductive organs.</title>
        <authorList>
            <person name="Kolesnikova E.A."/>
            <person name="Alekseeva A.E."/>
            <person name="Brusnigina N.F."/>
            <person name="Makhova M.A."/>
        </authorList>
    </citation>
    <scope>NUCLEOTIDE SEQUENCE [LARGE SCALE GENOMIC DNA]</scope>
    <source>
        <strain evidence="4 5">1000</strain>
    </source>
</reference>
<feature type="transmembrane region" description="Helical" evidence="1">
    <location>
        <begin position="118"/>
        <end position="140"/>
    </location>
</feature>
<keyword evidence="1" id="KW-0472">Membrane</keyword>
<reference evidence="3 6" key="2">
    <citation type="submission" date="2019-07" db="EMBL/GenBank/DDBJ databases">
        <title>Comparative genomics of three clinical Ureaplasma species: analysis of their core genomes and virulence factors.</title>
        <authorList>
            <person name="Yang T."/>
            <person name="Zhang Y."/>
            <person name="Li X."/>
            <person name="Kong Y."/>
            <person name="Yu H."/>
            <person name="Ruan Z."/>
            <person name="Xie X."/>
            <person name="Zhang J."/>
        </authorList>
    </citation>
    <scope>NUCLEOTIDE SEQUENCE [LARGE SCALE GENOMIC DNA]</scope>
    <source>
        <strain evidence="3 6">132</strain>
    </source>
</reference>
<feature type="transmembrane region" description="Helical" evidence="1">
    <location>
        <begin position="73"/>
        <end position="97"/>
    </location>
</feature>
<proteinExistence type="predicted"/>
<evidence type="ECO:0000313" key="5">
    <source>
        <dbReference type="Proteomes" id="UP000253077"/>
    </source>
</evidence>
<dbReference type="Proteomes" id="UP000318231">
    <property type="component" value="Chromosome"/>
</dbReference>
<gene>
    <name evidence="4" type="ORF">DSQ42_03260</name>
    <name evidence="3" type="ORF">FJM05_03135</name>
    <name evidence="2" type="ORF">LH652_03040</name>
</gene>
<sequence>MDLIFKRLKFVSIQNWALLLFSVALFICVGAWIGHELVRHNLFDAHTLSHEKELLNMLSAKDLKNYLTLKEEIQLSIGFFGLFLVLWTLTYLISLTVNIRILVKYLNDFNENKTKVKNALIISLIPFIHYASAIFLTIVYDKVFNWNRKKSHTLQEEYISAYA</sequence>
<dbReference type="AlphaFoldDB" id="A0AAP9AAK0"/>
<keyword evidence="1" id="KW-0812">Transmembrane</keyword>
<name>A0AAP9AAK0_UREUR</name>
<dbReference type="EMBL" id="JAJBIS010000001">
    <property type="protein sequence ID" value="MCF1349247.1"/>
    <property type="molecule type" value="Genomic_DNA"/>
</dbReference>
<feature type="transmembrane region" description="Helical" evidence="1">
    <location>
        <begin position="16"/>
        <end position="34"/>
    </location>
</feature>
<evidence type="ECO:0000313" key="3">
    <source>
        <dbReference type="EMBL" id="QDI65147.1"/>
    </source>
</evidence>
<dbReference type="EMBL" id="QOKT01000027">
    <property type="protein sequence ID" value="RCJ00602.1"/>
    <property type="molecule type" value="Genomic_DNA"/>
</dbReference>
<evidence type="ECO:0000256" key="1">
    <source>
        <dbReference type="SAM" id="Phobius"/>
    </source>
</evidence>
<dbReference type="EMBL" id="CP041200">
    <property type="protein sequence ID" value="QDI65147.1"/>
    <property type="molecule type" value="Genomic_DNA"/>
</dbReference>
<evidence type="ECO:0000313" key="2">
    <source>
        <dbReference type="EMBL" id="MCF1349247.1"/>
    </source>
</evidence>
<dbReference type="Proteomes" id="UP000253077">
    <property type="component" value="Unassembled WGS sequence"/>
</dbReference>
<organism evidence="3 6">
    <name type="scientific">Ureaplasma urealyticum</name>
    <name type="common">Ureaplasma urealyticum biotype 2</name>
    <dbReference type="NCBI Taxonomy" id="2130"/>
    <lineage>
        <taxon>Bacteria</taxon>
        <taxon>Bacillati</taxon>
        <taxon>Mycoplasmatota</taxon>
        <taxon>Mycoplasmoidales</taxon>
        <taxon>Mycoplasmoidaceae</taxon>
        <taxon>Ureaplasma</taxon>
    </lineage>
</organism>
<accession>A0AAP9AAK0</accession>
<evidence type="ECO:0000313" key="7">
    <source>
        <dbReference type="Proteomes" id="UP001201240"/>
    </source>
</evidence>
<dbReference type="RefSeq" id="WP_004026156.1">
    <property type="nucleotide sequence ID" value="NZ_CAMXZD010000006.1"/>
</dbReference>
<dbReference type="GeneID" id="93849105"/>
<protein>
    <submittedName>
        <fullName evidence="3">Uncharacterized protein</fullName>
    </submittedName>
</protein>
<reference evidence="2 7" key="3">
    <citation type="submission" date="2021-10" db="EMBL/GenBank/DDBJ databases">
        <title>Sequencing the mobilome of antimicrobial resistant bacterial isolates spanning a range of GC content: The potential of a sustainable low cost, low infrastructure approach for surveillance with Oxford Nanopore sequencing.</title>
        <authorList>
            <person name="Sands K."/>
        </authorList>
    </citation>
    <scope>NUCLEOTIDE SEQUENCE [LARGE SCALE GENOMIC DNA]</scope>
    <source>
        <strain evidence="2 7">MIN-202</strain>
    </source>
</reference>